<dbReference type="PANTHER" id="PTHR12901:SF10">
    <property type="entry name" value="COENZYME Q-BINDING PROTEIN COQ10, MITOCHONDRIAL"/>
    <property type="match status" value="1"/>
</dbReference>
<evidence type="ECO:0000259" key="4">
    <source>
        <dbReference type="Pfam" id="PF03364"/>
    </source>
</evidence>
<dbReference type="InterPro" id="IPR023393">
    <property type="entry name" value="START-like_dom_sf"/>
</dbReference>
<protein>
    <submittedName>
        <fullName evidence="6">Coenzyme Q-binding protein COQ10 homolog B, mitochondrial-like</fullName>
    </submittedName>
</protein>
<keyword evidence="5" id="KW-1185">Reference proteome</keyword>
<dbReference type="Gene3D" id="3.30.530.20">
    <property type="match status" value="1"/>
</dbReference>
<comment type="function">
    <text evidence="3">Required for the function of coenzyme Q in the respiratory chain. May serve as a chaperone or may be involved in the transport of Q6 from its site of synthesis to the catalytic sites of the respiratory complexes.</text>
</comment>
<dbReference type="Pfam" id="PF03364">
    <property type="entry name" value="Polyketide_cyc"/>
    <property type="match status" value="1"/>
</dbReference>
<gene>
    <name evidence="6" type="primary">LOC100375499</name>
</gene>
<dbReference type="InterPro" id="IPR044996">
    <property type="entry name" value="COQ10-like"/>
</dbReference>
<evidence type="ECO:0000313" key="5">
    <source>
        <dbReference type="Proteomes" id="UP000694865"/>
    </source>
</evidence>
<dbReference type="CDD" id="cd07813">
    <property type="entry name" value="COQ10p_like"/>
    <property type="match status" value="1"/>
</dbReference>
<evidence type="ECO:0000313" key="6">
    <source>
        <dbReference type="RefSeq" id="XP_002730413.2"/>
    </source>
</evidence>
<accession>A0ABM0GI93</accession>
<organism evidence="5 6">
    <name type="scientific">Saccoglossus kowalevskii</name>
    <name type="common">Acorn worm</name>
    <dbReference type="NCBI Taxonomy" id="10224"/>
    <lineage>
        <taxon>Eukaryota</taxon>
        <taxon>Metazoa</taxon>
        <taxon>Hemichordata</taxon>
        <taxon>Enteropneusta</taxon>
        <taxon>Harrimaniidae</taxon>
        <taxon>Saccoglossus</taxon>
    </lineage>
</organism>
<sequence length="228" mass="26183">MAYGKRVVTLFSRRCHRDSGKIYAFNTNRIICLCSTLPTRYPRKSPASSIQYAQTQTFFSSPIQNPFKNKKKEYSERKILRYSMEEMYDVVSAVEHYKEFVPWCLKSDIVSRKAGSMKVQLEIGFPPLIERYTSVVTLAKPHMVKAVCTDGTLFNHLVTIWRFRPGLPGQPNTCTLDFQVSFEFRSALHSQLSHIFFDEVVKKNVGAFLKRAKLIYGAHTGKTAYVTS</sequence>
<name>A0ABM0GI93_SACKO</name>
<comment type="similarity">
    <text evidence="1">Belongs to the COQ10 family.</text>
</comment>
<evidence type="ECO:0000256" key="2">
    <source>
        <dbReference type="ARBA" id="ARBA00011814"/>
    </source>
</evidence>
<dbReference type="RefSeq" id="XP_002730413.2">
    <property type="nucleotide sequence ID" value="XM_002730367.2"/>
</dbReference>
<evidence type="ECO:0000256" key="1">
    <source>
        <dbReference type="ARBA" id="ARBA00006885"/>
    </source>
</evidence>
<dbReference type="Proteomes" id="UP000694865">
    <property type="component" value="Unplaced"/>
</dbReference>
<dbReference type="PANTHER" id="PTHR12901">
    <property type="entry name" value="SPERM PROTEIN HOMOLOG"/>
    <property type="match status" value="1"/>
</dbReference>
<proteinExistence type="inferred from homology"/>
<feature type="domain" description="Coenzyme Q-binding protein COQ10 START" evidence="4">
    <location>
        <begin position="82"/>
        <end position="208"/>
    </location>
</feature>
<comment type="subunit">
    <text evidence="2">Interacts with coenzyme Q.</text>
</comment>
<dbReference type="GeneID" id="100375499"/>
<evidence type="ECO:0000256" key="3">
    <source>
        <dbReference type="ARBA" id="ARBA00024947"/>
    </source>
</evidence>
<dbReference type="SUPFAM" id="SSF55961">
    <property type="entry name" value="Bet v1-like"/>
    <property type="match status" value="1"/>
</dbReference>
<reference evidence="6" key="1">
    <citation type="submission" date="2025-08" db="UniProtKB">
        <authorList>
            <consortium name="RefSeq"/>
        </authorList>
    </citation>
    <scope>IDENTIFICATION</scope>
    <source>
        <tissue evidence="6">Testes</tissue>
    </source>
</reference>
<dbReference type="InterPro" id="IPR005031">
    <property type="entry name" value="COQ10_START"/>
</dbReference>